<dbReference type="Proteomes" id="UP000085678">
    <property type="component" value="Unplaced"/>
</dbReference>
<keyword evidence="8" id="KW-1185">Reference proteome</keyword>
<dbReference type="SMART" id="SM00849">
    <property type="entry name" value="Lactamase_B"/>
    <property type="match status" value="1"/>
</dbReference>
<dbReference type="InterPro" id="IPR039344">
    <property type="entry name" value="MBLAC1"/>
</dbReference>
<dbReference type="SUPFAM" id="SSF56281">
    <property type="entry name" value="Metallo-hydrolase/oxidoreductase"/>
    <property type="match status" value="1"/>
</dbReference>
<reference evidence="9 10" key="1">
    <citation type="submission" date="2025-04" db="UniProtKB">
        <authorList>
            <consortium name="RefSeq"/>
        </authorList>
    </citation>
    <scope>IDENTIFICATION</scope>
    <source>
        <tissue evidence="9 10">Gonads</tissue>
    </source>
</reference>
<dbReference type="OrthoDB" id="10250730at2759"/>
<dbReference type="GeneID" id="106174394"/>
<dbReference type="RefSeq" id="XP_013411393.1">
    <property type="nucleotide sequence ID" value="XM_013555939.2"/>
</dbReference>
<dbReference type="KEGG" id="lak:106174394"/>
<evidence type="ECO:0000256" key="6">
    <source>
        <dbReference type="ARBA" id="ARBA00045869"/>
    </source>
</evidence>
<evidence type="ECO:0000313" key="9">
    <source>
        <dbReference type="RefSeq" id="XP_013411393.1"/>
    </source>
</evidence>
<sequence length="190" mass="21073">MSQYEVIPLLVGSMKVNFETQTQLPESSSATLLKGKHLVVIDTGSLSDQDSILKVLEQQAMSVGDVQYVVCTHSHADHKGNAGMFTKAKLIEPQSLYSTQSFPMKLDDSIEIISTPGHTDQDLTVIVRNTKEGTVALTGDLFSCKEDLTSEWLWRDYSQNQVNQEQSRKTILSIADFIVPGHGPMFKVIK</sequence>
<proteinExistence type="predicted"/>
<dbReference type="GO" id="GO:0005829">
    <property type="term" value="C:cytosol"/>
    <property type="evidence" value="ECO:0007669"/>
    <property type="project" value="UniProtKB-SubCell"/>
</dbReference>
<comment type="function">
    <text evidence="6">Endoribonuclease that catalyzes the hydrolysis of histone-coding pre-mRNA 3'-end. Involved in histone pre-mRNA processing during the S-phase of the cell cycle, which is required for entering/progressing through S-phase. Cleaves histone pre-mRNA at a major and a minor cleavage site after the 5'-ACCCA-3' and the 5'-ACCCACA-3' sequence, respectively, and located downstream of the stem-loop. May require the presence of the HDE element located at the histone pre-RNA 3'-end to avoid non-specific cleavage.</text>
</comment>
<protein>
    <recommendedName>
        <fullName evidence="3">Metallo-beta-lactamase domain-containing protein 1</fullName>
    </recommendedName>
    <alternativeName>
        <fullName evidence="4">Endoribonuclease MBLAC1</fullName>
    </alternativeName>
</protein>
<dbReference type="AlphaFoldDB" id="A0A1S3JLY2"/>
<evidence type="ECO:0000256" key="1">
    <source>
        <dbReference type="ARBA" id="ARBA00004514"/>
    </source>
</evidence>
<dbReference type="PANTHER" id="PTHR23200">
    <property type="entry name" value="METALLO-BETA-LACTAMASE DOMAIN-CONTAINING PROTEIN 1"/>
    <property type="match status" value="1"/>
</dbReference>
<dbReference type="CDD" id="cd07711">
    <property type="entry name" value="MBLAC1-like_MBL-fold"/>
    <property type="match status" value="1"/>
</dbReference>
<dbReference type="InterPro" id="IPR036866">
    <property type="entry name" value="RibonucZ/Hydroxyglut_hydro"/>
</dbReference>
<dbReference type="RefSeq" id="XP_013411394.1">
    <property type="nucleotide sequence ID" value="XM_013555940.1"/>
</dbReference>
<evidence type="ECO:0000256" key="3">
    <source>
        <dbReference type="ARBA" id="ARBA00014856"/>
    </source>
</evidence>
<accession>A0A1S3JLY2</accession>
<evidence type="ECO:0000256" key="4">
    <source>
        <dbReference type="ARBA" id="ARBA00032988"/>
    </source>
</evidence>
<evidence type="ECO:0000313" key="8">
    <source>
        <dbReference type="Proteomes" id="UP000085678"/>
    </source>
</evidence>
<evidence type="ECO:0000259" key="7">
    <source>
        <dbReference type="SMART" id="SM00849"/>
    </source>
</evidence>
<dbReference type="Gene3D" id="3.60.15.10">
    <property type="entry name" value="Ribonuclease Z/Hydroxyacylglutathione hydrolase-like"/>
    <property type="match status" value="1"/>
</dbReference>
<dbReference type="PANTHER" id="PTHR23200:SF48">
    <property type="entry name" value="METALLO-BETA-LACTAMASE DOMAIN-CONTAINING PROTEIN 1"/>
    <property type="match status" value="1"/>
</dbReference>
<evidence type="ECO:0000256" key="5">
    <source>
        <dbReference type="ARBA" id="ARBA00044690"/>
    </source>
</evidence>
<comment type="subcellular location">
    <subcellularLocation>
        <location evidence="1">Cytoplasm</location>
        <location evidence="1">Cytosol</location>
    </subcellularLocation>
</comment>
<organism evidence="8 9">
    <name type="scientific">Lingula anatina</name>
    <name type="common">Brachiopod</name>
    <name type="synonym">Lingula unguis</name>
    <dbReference type="NCBI Taxonomy" id="7574"/>
    <lineage>
        <taxon>Eukaryota</taxon>
        <taxon>Metazoa</taxon>
        <taxon>Spiralia</taxon>
        <taxon>Lophotrochozoa</taxon>
        <taxon>Brachiopoda</taxon>
        <taxon>Linguliformea</taxon>
        <taxon>Lingulata</taxon>
        <taxon>Lingulida</taxon>
        <taxon>Linguloidea</taxon>
        <taxon>Lingulidae</taxon>
        <taxon>Lingula</taxon>
    </lineage>
</organism>
<evidence type="ECO:0000256" key="2">
    <source>
        <dbReference type="ARBA" id="ARBA00011738"/>
    </source>
</evidence>
<feature type="domain" description="Metallo-beta-lactamase" evidence="7">
    <location>
        <begin position="27"/>
        <end position="182"/>
    </location>
</feature>
<name>A0A1S3JLY2_LINAN</name>
<comment type="catalytic activity">
    <reaction evidence="5">
        <text>a ribonucleotidyl-ribonucleotide-RNA + H2O = a 3'-end ribonucleotide-RNA + a 5'-end 5'-phospho-ribonucleoside-RNA + H(+)</text>
        <dbReference type="Rhea" id="RHEA:68096"/>
        <dbReference type="Rhea" id="RHEA-COMP:15179"/>
        <dbReference type="Rhea" id="RHEA-COMP:17355"/>
        <dbReference type="Rhea" id="RHEA-COMP:17428"/>
        <dbReference type="ChEBI" id="CHEBI:15377"/>
        <dbReference type="ChEBI" id="CHEBI:15378"/>
        <dbReference type="ChEBI" id="CHEBI:74896"/>
        <dbReference type="ChEBI" id="CHEBI:138282"/>
        <dbReference type="ChEBI" id="CHEBI:173118"/>
    </reaction>
    <physiologicalReaction direction="left-to-right" evidence="5">
        <dbReference type="Rhea" id="RHEA:68097"/>
    </physiologicalReaction>
</comment>
<dbReference type="InterPro" id="IPR001279">
    <property type="entry name" value="Metallo-B-lactamas"/>
</dbReference>
<dbReference type="Pfam" id="PF00753">
    <property type="entry name" value="Lactamase_B"/>
    <property type="match status" value="1"/>
</dbReference>
<comment type="subunit">
    <text evidence="2">Homodimer.</text>
</comment>
<evidence type="ECO:0000313" key="10">
    <source>
        <dbReference type="RefSeq" id="XP_013411394.1"/>
    </source>
</evidence>
<gene>
    <name evidence="9 10" type="primary">LOC106174394</name>
</gene>